<dbReference type="AlphaFoldDB" id="A0A090KY38"/>
<dbReference type="Gene3D" id="1.10.225.10">
    <property type="entry name" value="Saposin-like"/>
    <property type="match status" value="1"/>
</dbReference>
<dbReference type="Proteomes" id="UP000035682">
    <property type="component" value="Unplaced"/>
</dbReference>
<evidence type="ECO:0000313" key="6">
    <source>
        <dbReference type="WBParaSite" id="SRAE_X000255000.1"/>
    </source>
</evidence>
<feature type="domain" description="Saposin B-type" evidence="3">
    <location>
        <begin position="25"/>
        <end position="110"/>
    </location>
</feature>
<keyword evidence="2" id="KW-0732">Signal</keyword>
<dbReference type="SUPFAM" id="SSF47862">
    <property type="entry name" value="Saposin"/>
    <property type="match status" value="1"/>
</dbReference>
<proteinExistence type="predicted"/>
<organism evidence="4">
    <name type="scientific">Strongyloides ratti</name>
    <name type="common">Parasitic roundworm</name>
    <dbReference type="NCBI Taxonomy" id="34506"/>
    <lineage>
        <taxon>Eukaryota</taxon>
        <taxon>Metazoa</taxon>
        <taxon>Ecdysozoa</taxon>
        <taxon>Nematoda</taxon>
        <taxon>Chromadorea</taxon>
        <taxon>Rhabditida</taxon>
        <taxon>Tylenchina</taxon>
        <taxon>Panagrolaimomorpha</taxon>
        <taxon>Strongyloidoidea</taxon>
        <taxon>Strongyloididae</taxon>
        <taxon>Strongyloides</taxon>
    </lineage>
</organism>
<dbReference type="SMART" id="SM00741">
    <property type="entry name" value="SapB"/>
    <property type="match status" value="1"/>
</dbReference>
<dbReference type="EMBL" id="LN609401">
    <property type="protein sequence ID" value="CEF60767.1"/>
    <property type="molecule type" value="Genomic_DNA"/>
</dbReference>
<feature type="chain" id="PRO_5015030237" evidence="2">
    <location>
        <begin position="20"/>
        <end position="110"/>
    </location>
</feature>
<dbReference type="InterPro" id="IPR011001">
    <property type="entry name" value="Saposin-like"/>
</dbReference>
<evidence type="ECO:0000256" key="2">
    <source>
        <dbReference type="SAM" id="SignalP"/>
    </source>
</evidence>
<reference evidence="5" key="1">
    <citation type="submission" date="2014-09" db="EMBL/GenBank/DDBJ databases">
        <authorList>
            <person name="Martin A.A."/>
        </authorList>
    </citation>
    <scope>NUCLEOTIDE SEQUENCE</scope>
    <source>
        <strain evidence="5">ED321</strain>
    </source>
</reference>
<dbReference type="InterPro" id="IPR008139">
    <property type="entry name" value="SaposinB_dom"/>
</dbReference>
<dbReference type="CTD" id="36385631"/>
<keyword evidence="1" id="KW-1015">Disulfide bond</keyword>
<gene>
    <name evidence="4 6 7" type="ORF">SRAE_X000255000</name>
</gene>
<evidence type="ECO:0000256" key="1">
    <source>
        <dbReference type="ARBA" id="ARBA00023157"/>
    </source>
</evidence>
<reference evidence="4" key="2">
    <citation type="submission" date="2014-09" db="EMBL/GenBank/DDBJ databases">
        <authorList>
            <person name="Aslett A.Martin."/>
        </authorList>
    </citation>
    <scope>NUCLEOTIDE SEQUENCE</scope>
    <source>
        <strain evidence="4">ED321 Heterogonic</strain>
    </source>
</reference>
<feature type="signal peptide" evidence="2">
    <location>
        <begin position="1"/>
        <end position="19"/>
    </location>
</feature>
<evidence type="ECO:0000313" key="4">
    <source>
        <dbReference type="EMBL" id="CEF60767.1"/>
    </source>
</evidence>
<protein>
    <submittedName>
        <fullName evidence="4 6">Saposin B domain and Saposin-like domain-containing protein</fullName>
    </submittedName>
</protein>
<sequence>MKFIFSAILFACLVALSASLNADSKGLLCSVCKFFWGEVKKELPVVADAGDAELKQVVNKVCTKFTNSIPLLGQLCKTFGNDALEEIYQFILTEDGKINPSSICAHTKQC</sequence>
<name>A0A090KY38_STRRB</name>
<dbReference type="PROSITE" id="PS50015">
    <property type="entry name" value="SAP_B"/>
    <property type="match status" value="1"/>
</dbReference>
<dbReference type="OrthoDB" id="5863707at2759"/>
<evidence type="ECO:0000313" key="7">
    <source>
        <dbReference type="WormBase" id="SRAE_X000255000"/>
    </source>
</evidence>
<evidence type="ECO:0000313" key="5">
    <source>
        <dbReference type="Proteomes" id="UP000035682"/>
    </source>
</evidence>
<dbReference type="WormBase" id="SRAE_X000255000">
    <property type="protein sequence ID" value="SRP04975"/>
    <property type="gene ID" value="WBGene00268137"/>
</dbReference>
<dbReference type="GeneID" id="36385631"/>
<accession>A0A090KY38</accession>
<keyword evidence="5" id="KW-1185">Reference proteome</keyword>
<dbReference type="RefSeq" id="XP_024499976.1">
    <property type="nucleotide sequence ID" value="XM_024645722.1"/>
</dbReference>
<evidence type="ECO:0000259" key="3">
    <source>
        <dbReference type="PROSITE" id="PS50015"/>
    </source>
</evidence>
<reference evidence="6" key="3">
    <citation type="submission" date="2020-12" db="UniProtKB">
        <authorList>
            <consortium name="WormBaseParasite"/>
        </authorList>
    </citation>
    <scope>IDENTIFICATION</scope>
</reference>
<dbReference type="WBParaSite" id="SRAE_X000255000.1">
    <property type="protein sequence ID" value="SRAE_X000255000.1"/>
    <property type="gene ID" value="WBGene00268137"/>
</dbReference>